<organism evidence="2 3">
    <name type="scientific">Rhodovibrio sodomensis</name>
    <dbReference type="NCBI Taxonomy" id="1088"/>
    <lineage>
        <taxon>Bacteria</taxon>
        <taxon>Pseudomonadati</taxon>
        <taxon>Pseudomonadota</taxon>
        <taxon>Alphaproteobacteria</taxon>
        <taxon>Rhodospirillales</taxon>
        <taxon>Rhodovibrionaceae</taxon>
        <taxon>Rhodovibrio</taxon>
    </lineage>
</organism>
<comment type="caution">
    <text evidence="2">The sequence shown here is derived from an EMBL/GenBank/DDBJ whole genome shotgun (WGS) entry which is preliminary data.</text>
</comment>
<protein>
    <submittedName>
        <fullName evidence="2">Uncharacterized protein</fullName>
    </submittedName>
</protein>
<proteinExistence type="predicted"/>
<keyword evidence="3" id="KW-1185">Reference proteome</keyword>
<evidence type="ECO:0000313" key="3">
    <source>
        <dbReference type="Proteomes" id="UP001296873"/>
    </source>
</evidence>
<reference evidence="2 3" key="1">
    <citation type="journal article" date="2020" name="Microorganisms">
        <title>Osmotic Adaptation and Compatible Solute Biosynthesis of Phototrophic Bacteria as Revealed from Genome Analyses.</title>
        <authorList>
            <person name="Imhoff J.F."/>
            <person name="Rahn T."/>
            <person name="Kunzel S."/>
            <person name="Keller A."/>
            <person name="Neulinger S.C."/>
        </authorList>
    </citation>
    <scope>NUCLEOTIDE SEQUENCE [LARGE SCALE GENOMIC DNA]</scope>
    <source>
        <strain evidence="2 3">DSM 9895</strain>
    </source>
</reference>
<feature type="transmembrane region" description="Helical" evidence="1">
    <location>
        <begin position="37"/>
        <end position="63"/>
    </location>
</feature>
<dbReference type="RefSeq" id="WP_200338465.1">
    <property type="nucleotide sequence ID" value="NZ_NRRL01000001.1"/>
</dbReference>
<evidence type="ECO:0000256" key="1">
    <source>
        <dbReference type="SAM" id="Phobius"/>
    </source>
</evidence>
<gene>
    <name evidence="2" type="ORF">CKO28_00190</name>
</gene>
<dbReference type="EMBL" id="NRRL01000001">
    <property type="protein sequence ID" value="MBK1666458.1"/>
    <property type="molecule type" value="Genomic_DNA"/>
</dbReference>
<keyword evidence="1" id="KW-0812">Transmembrane</keyword>
<accession>A0ABS1D9P1</accession>
<keyword evidence="1" id="KW-1133">Transmembrane helix</keyword>
<evidence type="ECO:0000313" key="2">
    <source>
        <dbReference type="EMBL" id="MBK1666458.1"/>
    </source>
</evidence>
<name>A0ABS1D9P1_9PROT</name>
<sequence>MERPRTPRRGNRLPMEIFPDEDDFDDRTYAKALRWDAVSAIALVIGVPALLGWLSGGGFSALLS</sequence>
<dbReference type="Proteomes" id="UP001296873">
    <property type="component" value="Unassembled WGS sequence"/>
</dbReference>
<keyword evidence="1" id="KW-0472">Membrane</keyword>